<dbReference type="Proteomes" id="UP000198877">
    <property type="component" value="Unassembled WGS sequence"/>
</dbReference>
<dbReference type="Pfam" id="PF00440">
    <property type="entry name" value="TetR_N"/>
    <property type="match status" value="1"/>
</dbReference>
<dbReference type="PANTHER" id="PTHR30055:SF146">
    <property type="entry name" value="HTH-TYPE TRANSCRIPTIONAL DUAL REGULATOR CECR"/>
    <property type="match status" value="1"/>
</dbReference>
<dbReference type="EMBL" id="JYIT01000075">
    <property type="protein sequence ID" value="KJL23932.1"/>
    <property type="molecule type" value="Genomic_DNA"/>
</dbReference>
<keyword evidence="7" id="KW-1185">Reference proteome</keyword>
<dbReference type="RefSeq" id="WP_045250568.1">
    <property type="nucleotide sequence ID" value="NZ_CBFSJS010000061.1"/>
</dbReference>
<reference evidence="5 7" key="1">
    <citation type="submission" date="2015-02" db="EMBL/GenBank/DDBJ databases">
        <title>Draft genome sequences of ten Microbacterium spp. with emphasis on heavy metal contaminated environments.</title>
        <authorList>
            <person name="Corretto E."/>
        </authorList>
    </citation>
    <scope>NUCLEOTIDE SEQUENCE [LARGE SCALE GENOMIC DNA]</scope>
    <source>
        <strain evidence="5 7">DSM 23848</strain>
    </source>
</reference>
<accession>A0A1I6GU87</accession>
<dbReference type="InterPro" id="IPR050109">
    <property type="entry name" value="HTH-type_TetR-like_transc_reg"/>
</dbReference>
<keyword evidence="1 2" id="KW-0238">DNA-binding</keyword>
<feature type="DNA-binding region" description="H-T-H motif" evidence="2">
    <location>
        <begin position="45"/>
        <end position="64"/>
    </location>
</feature>
<evidence type="ECO:0000313" key="6">
    <source>
        <dbReference type="EMBL" id="SFR45661.1"/>
    </source>
</evidence>
<evidence type="ECO:0000313" key="7">
    <source>
        <dbReference type="Proteomes" id="UP000033448"/>
    </source>
</evidence>
<dbReference type="InterPro" id="IPR009057">
    <property type="entry name" value="Homeodomain-like_sf"/>
</dbReference>
<dbReference type="OrthoDB" id="3691941at2"/>
<dbReference type="GO" id="GO:0003700">
    <property type="term" value="F:DNA-binding transcription factor activity"/>
    <property type="evidence" value="ECO:0007669"/>
    <property type="project" value="TreeGrafter"/>
</dbReference>
<proteinExistence type="predicted"/>
<feature type="region of interest" description="Disordered" evidence="3">
    <location>
        <begin position="1"/>
        <end position="21"/>
    </location>
</feature>
<dbReference type="InterPro" id="IPR001647">
    <property type="entry name" value="HTH_TetR"/>
</dbReference>
<evidence type="ECO:0000313" key="5">
    <source>
        <dbReference type="EMBL" id="KJL23932.1"/>
    </source>
</evidence>
<evidence type="ECO:0000256" key="3">
    <source>
        <dbReference type="SAM" id="MobiDB-lite"/>
    </source>
</evidence>
<dbReference type="AlphaFoldDB" id="A0A0F0KSQ1"/>
<dbReference type="PANTHER" id="PTHR30055">
    <property type="entry name" value="HTH-TYPE TRANSCRIPTIONAL REGULATOR RUTR"/>
    <property type="match status" value="1"/>
</dbReference>
<dbReference type="Gene3D" id="1.10.357.10">
    <property type="entry name" value="Tetracycline Repressor, domain 2"/>
    <property type="match status" value="1"/>
</dbReference>
<evidence type="ECO:0000313" key="8">
    <source>
        <dbReference type="Proteomes" id="UP000198877"/>
    </source>
</evidence>
<reference evidence="6" key="3">
    <citation type="submission" date="2016-10" db="EMBL/GenBank/DDBJ databases">
        <authorList>
            <person name="de Groot N.N."/>
        </authorList>
    </citation>
    <scope>NUCLEOTIDE SEQUENCE [LARGE SCALE GENOMIC DNA]</scope>
    <source>
        <strain evidence="6">CL127</strain>
    </source>
</reference>
<dbReference type="SUPFAM" id="SSF46689">
    <property type="entry name" value="Homeodomain-like"/>
    <property type="match status" value="1"/>
</dbReference>
<name>A0A0F0KSQ1_9MICO</name>
<dbReference type="Proteomes" id="UP000033448">
    <property type="component" value="Unassembled WGS sequence"/>
</dbReference>
<evidence type="ECO:0000256" key="2">
    <source>
        <dbReference type="PROSITE-ProRule" id="PRU00335"/>
    </source>
</evidence>
<sequence>MTSAATAAPDSTEEPGRRLSSDERRAQIILAALTVFGSRGYEGATTDQVARAAGVSQPYVVRLFGTKENLFLATIEFAVERLLAVFRAALAASDEGGERPVGKRIGEAYVDLIEVRGLHQTLAHAYLLGSNPAIGAAARQGFARVWRFLRDEMGLDAEGARSFLAEGMLISTMIGLRIVDDYGSDPQITELFRACFPNKLPHVLEVLPRSEHRL</sequence>
<dbReference type="GO" id="GO:0000976">
    <property type="term" value="F:transcription cis-regulatory region binding"/>
    <property type="evidence" value="ECO:0007669"/>
    <property type="project" value="TreeGrafter"/>
</dbReference>
<evidence type="ECO:0000259" key="4">
    <source>
        <dbReference type="PROSITE" id="PS50977"/>
    </source>
</evidence>
<gene>
    <name evidence="5" type="primary">betI_7</name>
    <name evidence="5" type="ORF">RL72_01884</name>
    <name evidence="6" type="ORF">SAMN04488591_1569</name>
</gene>
<reference evidence="8" key="2">
    <citation type="submission" date="2016-10" db="EMBL/GenBank/DDBJ databases">
        <authorList>
            <person name="Varghese N."/>
            <person name="Submissions S."/>
        </authorList>
    </citation>
    <scope>NUCLEOTIDE SEQUENCE [LARGE SCALE GENOMIC DNA]</scope>
    <source>
        <strain evidence="8">CL127</strain>
    </source>
</reference>
<feature type="domain" description="HTH tetR-type" evidence="4">
    <location>
        <begin position="22"/>
        <end position="82"/>
    </location>
</feature>
<accession>A0A0F0KSQ1</accession>
<dbReference type="PATRIC" id="fig|582680.7.peg.1933"/>
<protein>
    <submittedName>
        <fullName evidence="6">DNA-binding transcriptional regulator, AcrR family</fullName>
    </submittedName>
    <submittedName>
        <fullName evidence="5">HTH-type transcriptional regulator BetI</fullName>
    </submittedName>
</protein>
<evidence type="ECO:0000256" key="1">
    <source>
        <dbReference type="ARBA" id="ARBA00023125"/>
    </source>
</evidence>
<organism evidence="5 7">
    <name type="scientific">Microbacterium azadirachtae</name>
    <dbReference type="NCBI Taxonomy" id="582680"/>
    <lineage>
        <taxon>Bacteria</taxon>
        <taxon>Bacillati</taxon>
        <taxon>Actinomycetota</taxon>
        <taxon>Actinomycetes</taxon>
        <taxon>Micrococcales</taxon>
        <taxon>Microbacteriaceae</taxon>
        <taxon>Microbacterium</taxon>
    </lineage>
</organism>
<dbReference type="PRINTS" id="PR00455">
    <property type="entry name" value="HTHTETR"/>
</dbReference>
<dbReference type="PROSITE" id="PS50977">
    <property type="entry name" value="HTH_TETR_2"/>
    <property type="match status" value="1"/>
</dbReference>
<dbReference type="EMBL" id="FOYR01000001">
    <property type="protein sequence ID" value="SFR45661.1"/>
    <property type="molecule type" value="Genomic_DNA"/>
</dbReference>